<comment type="similarity">
    <text evidence="2">Belongs to the NPC2 family.</text>
</comment>
<dbReference type="GO" id="GO:0032934">
    <property type="term" value="F:sterol binding"/>
    <property type="evidence" value="ECO:0007669"/>
    <property type="project" value="InterPro"/>
</dbReference>
<evidence type="ECO:0000313" key="8">
    <source>
        <dbReference type="EnsemblMetazoa" id="XP_001601418"/>
    </source>
</evidence>
<dbReference type="SMART" id="SM00737">
    <property type="entry name" value="ML"/>
    <property type="match status" value="1"/>
</dbReference>
<proteinExistence type="inferred from homology"/>
<dbReference type="PANTHER" id="PTHR11306:SF68">
    <property type="entry name" value="NPC INTRACELLULAR CHOLESTEROL TRANSPORTER 2"/>
    <property type="match status" value="1"/>
</dbReference>
<dbReference type="EnsemblMetazoa" id="XM_001601368">
    <property type="protein sequence ID" value="XP_001601418"/>
    <property type="gene ID" value="LOC100120887"/>
</dbReference>
<evidence type="ECO:0000259" key="7">
    <source>
        <dbReference type="SMART" id="SM00737"/>
    </source>
</evidence>
<dbReference type="InParanoid" id="A0A7M7G358"/>
<dbReference type="FunFam" id="2.60.40.770:FF:000001">
    <property type="entry name" value="NPC intracellular cholesterol transporter 2"/>
    <property type="match status" value="1"/>
</dbReference>
<dbReference type="AlphaFoldDB" id="A0A7M7G358"/>
<keyword evidence="5" id="KW-1015">Disulfide bond</keyword>
<keyword evidence="3" id="KW-0964">Secreted</keyword>
<dbReference type="Pfam" id="PF02221">
    <property type="entry name" value="E1_DerP2_DerF2"/>
    <property type="match status" value="1"/>
</dbReference>
<feature type="domain" description="MD-2-related lipid-recognition" evidence="7">
    <location>
        <begin position="23"/>
        <end position="154"/>
    </location>
</feature>
<dbReference type="OMA" id="EASIMMK"/>
<comment type="subcellular location">
    <subcellularLocation>
        <location evidence="1">Secreted</location>
    </subcellularLocation>
</comment>
<dbReference type="PANTHER" id="PTHR11306">
    <property type="entry name" value="NIEMANN PICK TYPE C2 PROTEIN NPC2-RELATED"/>
    <property type="match status" value="1"/>
</dbReference>
<keyword evidence="4 6" id="KW-0732">Signal</keyword>
<dbReference type="GO" id="GO:0032367">
    <property type="term" value="P:intracellular cholesterol transport"/>
    <property type="evidence" value="ECO:0007669"/>
    <property type="project" value="InterPro"/>
</dbReference>
<name>A0A7M7G358_NASVI</name>
<dbReference type="FunCoup" id="A0A7M7G358">
    <property type="interactions" value="143"/>
</dbReference>
<evidence type="ECO:0000256" key="4">
    <source>
        <dbReference type="ARBA" id="ARBA00022729"/>
    </source>
</evidence>
<feature type="chain" id="PRO_5029523273" description="MD-2-related lipid-recognition domain-containing protein" evidence="6">
    <location>
        <begin position="21"/>
        <end position="157"/>
    </location>
</feature>
<dbReference type="KEGG" id="nvi:100120887"/>
<dbReference type="InterPro" id="IPR014756">
    <property type="entry name" value="Ig_E-set"/>
</dbReference>
<protein>
    <recommendedName>
        <fullName evidence="7">MD-2-related lipid-recognition domain-containing protein</fullName>
    </recommendedName>
</protein>
<dbReference type="InterPro" id="IPR003172">
    <property type="entry name" value="ML_dom"/>
</dbReference>
<dbReference type="InterPro" id="IPR033916">
    <property type="entry name" value="ML_Npc2-like"/>
</dbReference>
<evidence type="ECO:0000313" key="9">
    <source>
        <dbReference type="Proteomes" id="UP000002358"/>
    </source>
</evidence>
<reference evidence="8" key="1">
    <citation type="submission" date="2021-01" db="UniProtKB">
        <authorList>
            <consortium name="EnsemblMetazoa"/>
        </authorList>
    </citation>
    <scope>IDENTIFICATION</scope>
</reference>
<evidence type="ECO:0000256" key="6">
    <source>
        <dbReference type="SAM" id="SignalP"/>
    </source>
</evidence>
<dbReference type="SMR" id="A0A7M7G358"/>
<dbReference type="CDD" id="cd00916">
    <property type="entry name" value="Npc2_like"/>
    <property type="match status" value="1"/>
</dbReference>
<dbReference type="GO" id="GO:0005576">
    <property type="term" value="C:extracellular region"/>
    <property type="evidence" value="ECO:0007669"/>
    <property type="project" value="UniProtKB-SubCell"/>
</dbReference>
<organism evidence="8 9">
    <name type="scientific">Nasonia vitripennis</name>
    <name type="common">Parasitic wasp</name>
    <dbReference type="NCBI Taxonomy" id="7425"/>
    <lineage>
        <taxon>Eukaryota</taxon>
        <taxon>Metazoa</taxon>
        <taxon>Ecdysozoa</taxon>
        <taxon>Arthropoda</taxon>
        <taxon>Hexapoda</taxon>
        <taxon>Insecta</taxon>
        <taxon>Pterygota</taxon>
        <taxon>Neoptera</taxon>
        <taxon>Endopterygota</taxon>
        <taxon>Hymenoptera</taxon>
        <taxon>Apocrita</taxon>
        <taxon>Proctotrupomorpha</taxon>
        <taxon>Chalcidoidea</taxon>
        <taxon>Pteromalidae</taxon>
        <taxon>Pteromalinae</taxon>
        <taxon>Nasonia</taxon>
    </lineage>
</organism>
<sequence>MAKTALFLIAVAGLIALTVATRVNECGSGKALPDTTQVQITNCDAPPCKLKRRTKVAIEQKFTPSQDVQSLKTSVHATILGIPLPFIGVDGTDACGKIFNVADNTPATCPLKQGTEYIYRNEFPVLPVYPTVALTVYWALKENEKPIACFEVPSRII</sequence>
<dbReference type="Proteomes" id="UP000002358">
    <property type="component" value="Chromosome 4"/>
</dbReference>
<dbReference type="Gene3D" id="2.60.40.770">
    <property type="match status" value="1"/>
</dbReference>
<evidence type="ECO:0000256" key="2">
    <source>
        <dbReference type="ARBA" id="ARBA00006370"/>
    </source>
</evidence>
<dbReference type="InterPro" id="IPR039670">
    <property type="entry name" value="NPC2-like"/>
</dbReference>
<keyword evidence="9" id="KW-1185">Reference proteome</keyword>
<feature type="signal peptide" evidence="6">
    <location>
        <begin position="1"/>
        <end position="20"/>
    </location>
</feature>
<evidence type="ECO:0000256" key="1">
    <source>
        <dbReference type="ARBA" id="ARBA00004613"/>
    </source>
</evidence>
<dbReference type="SUPFAM" id="SSF81296">
    <property type="entry name" value="E set domains"/>
    <property type="match status" value="1"/>
</dbReference>
<dbReference type="OrthoDB" id="6332846at2759"/>
<evidence type="ECO:0000256" key="5">
    <source>
        <dbReference type="ARBA" id="ARBA00023157"/>
    </source>
</evidence>
<accession>A0A7M7G358</accession>
<gene>
    <name evidence="8" type="primary">100120887</name>
</gene>
<evidence type="ECO:0000256" key="3">
    <source>
        <dbReference type="ARBA" id="ARBA00022525"/>
    </source>
</evidence>